<name>A0A8J8MC96_9FIRM</name>
<dbReference type="PANTHER" id="PTHR34136:SF1">
    <property type="entry name" value="UDP-N-ACETYL-D-MANNOSAMINURONIC ACID TRANSFERASE"/>
    <property type="match status" value="1"/>
</dbReference>
<evidence type="ECO:0000256" key="1">
    <source>
        <dbReference type="ARBA" id="ARBA00022676"/>
    </source>
</evidence>
<comment type="similarity">
    <text evidence="5">Belongs to the glycosyltransferase 26 family. TagA/TarA subfamily.</text>
</comment>
<dbReference type="InterPro" id="IPR004629">
    <property type="entry name" value="WecG_TagA_CpsF"/>
</dbReference>
<protein>
    <recommendedName>
        <fullName evidence="5">N-acetylglucosaminyldiphosphoundecaprenol N-acetyl-beta-D-mannosaminyltransferase</fullName>
        <ecNumber evidence="5">2.4.1.187</ecNumber>
    </recommendedName>
    <alternativeName>
        <fullName evidence="5">N-acetylmannosaminyltransferase</fullName>
    </alternativeName>
    <alternativeName>
        <fullName evidence="5">UDP-N-acetylmannosamine transferase</fullName>
    </alternativeName>
    <alternativeName>
        <fullName evidence="5">UDP-N-acetylmannosamine:N-acetylglucosaminyl pyrophosphorylundecaprenol N-acetylmannosaminyltransferase</fullName>
    </alternativeName>
</protein>
<dbReference type="NCBIfam" id="TIGR00696">
    <property type="entry name" value="wecG_tagA_cpsF"/>
    <property type="match status" value="1"/>
</dbReference>
<dbReference type="GO" id="GO:0019350">
    <property type="term" value="P:teichoic acid biosynthetic process"/>
    <property type="evidence" value="ECO:0007669"/>
    <property type="project" value="UniProtKB-UniRule"/>
</dbReference>
<dbReference type="CDD" id="cd06533">
    <property type="entry name" value="Glyco_transf_WecG_TagA"/>
    <property type="match status" value="1"/>
</dbReference>
<evidence type="ECO:0000256" key="5">
    <source>
        <dbReference type="HAMAP-Rule" id="MF_02070"/>
    </source>
</evidence>
<comment type="function">
    <text evidence="5">Catalyzes the conversion of GlcNAc-PP-undecaprenol into ManNAc-GlcNAc-PP-undecaprenol, the first committed lipid intermediate in the de novo synthesis of teichoic acid.</text>
</comment>
<keyword evidence="1 5" id="KW-0328">Glycosyltransferase</keyword>
<keyword evidence="7" id="KW-1185">Reference proteome</keyword>
<keyword evidence="2 5" id="KW-0808">Transferase</keyword>
<dbReference type="GO" id="GO:0047244">
    <property type="term" value="F:N-acetylglucosaminyldiphosphoundecaprenol N-acetyl-beta-D-mannosaminyltransferase activity"/>
    <property type="evidence" value="ECO:0007669"/>
    <property type="project" value="UniProtKB-UniRule"/>
</dbReference>
<keyword evidence="3 5" id="KW-0777">Teichoic acid biosynthesis</keyword>
<evidence type="ECO:0000313" key="7">
    <source>
        <dbReference type="Proteomes" id="UP000677305"/>
    </source>
</evidence>
<dbReference type="AlphaFoldDB" id="A0A8J8MC96"/>
<keyword evidence="4 5" id="KW-0961">Cell wall biogenesis/degradation</keyword>
<proteinExistence type="inferred from homology"/>
<dbReference type="EMBL" id="CP058561">
    <property type="protein sequence ID" value="QUH30148.1"/>
    <property type="molecule type" value="Genomic_DNA"/>
</dbReference>
<accession>A0A8J8MC96</accession>
<gene>
    <name evidence="6" type="ORF">HYG85_14975</name>
</gene>
<dbReference type="Pfam" id="PF03808">
    <property type="entry name" value="Glyco_tran_WecG"/>
    <property type="match status" value="1"/>
</dbReference>
<dbReference type="RefSeq" id="WP_212690360.1">
    <property type="nucleotide sequence ID" value="NZ_CP058561.1"/>
</dbReference>
<sequence length="241" mass="27324">MKVDILGVKIDDLNMDKAVKKVVQYTMSEKKYKIYTPNPEFVMTANEDEEFKSILNKGDLVIPDGIGIVIASKIMKKSITERVAGYDLLQNVFNEIKGTDKTVYFFGAAKGVASQAAERMKEVHEGLNIIGIHDGYFDEQEEKTIIETINSLKPDILLVGLGAPKQEKWINQNIDNLNIKVAIGVGGSFDGMAGIVKRAPEIYQKLGLEWFYRLMKQPTRIKRMIKLPMFLLKVIKYRKHP</sequence>
<dbReference type="HAMAP" id="MF_02070">
    <property type="entry name" value="TagA_TarA"/>
    <property type="match status" value="1"/>
</dbReference>
<dbReference type="InterPro" id="IPR034714">
    <property type="entry name" value="TagA_TarA"/>
</dbReference>
<dbReference type="PANTHER" id="PTHR34136">
    <property type="match status" value="1"/>
</dbReference>
<comment type="pathway">
    <text evidence="5">Cell wall biogenesis; teichoic acid biosynthesis.</text>
</comment>
<evidence type="ECO:0000256" key="2">
    <source>
        <dbReference type="ARBA" id="ARBA00022679"/>
    </source>
</evidence>
<evidence type="ECO:0000256" key="4">
    <source>
        <dbReference type="ARBA" id="ARBA00023316"/>
    </source>
</evidence>
<reference evidence="6 7" key="1">
    <citation type="submission" date="2020-07" db="EMBL/GenBank/DDBJ databases">
        <title>Vallitalea guaymasensis genome.</title>
        <authorList>
            <person name="Postec A."/>
        </authorList>
    </citation>
    <scope>NUCLEOTIDE SEQUENCE [LARGE SCALE GENOMIC DNA]</scope>
    <source>
        <strain evidence="6 7">Ra1766G1</strain>
    </source>
</reference>
<dbReference type="EC" id="2.4.1.187" evidence="5"/>
<evidence type="ECO:0000256" key="3">
    <source>
        <dbReference type="ARBA" id="ARBA00022944"/>
    </source>
</evidence>
<dbReference type="GO" id="GO:0071555">
    <property type="term" value="P:cell wall organization"/>
    <property type="evidence" value="ECO:0007669"/>
    <property type="project" value="UniProtKB-KW"/>
</dbReference>
<organism evidence="6 7">
    <name type="scientific">Vallitalea guaymasensis</name>
    <dbReference type="NCBI Taxonomy" id="1185412"/>
    <lineage>
        <taxon>Bacteria</taxon>
        <taxon>Bacillati</taxon>
        <taxon>Bacillota</taxon>
        <taxon>Clostridia</taxon>
        <taxon>Lachnospirales</taxon>
        <taxon>Vallitaleaceae</taxon>
        <taxon>Vallitalea</taxon>
    </lineage>
</organism>
<comment type="catalytic activity">
    <reaction evidence="5">
        <text>UDP-N-acetyl-alpha-D-mannosamine + N-acetyl-alpha-D-glucosaminyl-di-trans,octa-cis-undecaprenyl diphosphate = N-acetyl-beta-D-mannosaminyl-(1-&gt;4)-N-acetyl-alpha-D-glucosaminyl di-trans,octa-cis-undecaprenyl diphosphate + UDP + H(+)</text>
        <dbReference type="Rhea" id="RHEA:16053"/>
        <dbReference type="ChEBI" id="CHEBI:15378"/>
        <dbReference type="ChEBI" id="CHEBI:58223"/>
        <dbReference type="ChEBI" id="CHEBI:62959"/>
        <dbReference type="ChEBI" id="CHEBI:68623"/>
        <dbReference type="ChEBI" id="CHEBI:132210"/>
        <dbReference type="EC" id="2.4.1.187"/>
    </reaction>
</comment>
<evidence type="ECO:0000313" key="6">
    <source>
        <dbReference type="EMBL" id="QUH30148.1"/>
    </source>
</evidence>
<dbReference type="KEGG" id="vgu:HYG85_14975"/>
<dbReference type="UniPathway" id="UPA00632"/>
<dbReference type="Proteomes" id="UP000677305">
    <property type="component" value="Chromosome"/>
</dbReference>